<dbReference type="InterPro" id="IPR001965">
    <property type="entry name" value="Znf_PHD"/>
</dbReference>
<feature type="region of interest" description="Disordered" evidence="8">
    <location>
        <begin position="158"/>
        <end position="213"/>
    </location>
</feature>
<proteinExistence type="predicted"/>
<dbReference type="PANTHER" id="PTHR45915:SF2">
    <property type="entry name" value="TOUTATIS, ISOFORM E"/>
    <property type="match status" value="1"/>
</dbReference>
<dbReference type="SMART" id="SM00249">
    <property type="entry name" value="PHD"/>
    <property type="match status" value="6"/>
</dbReference>
<reference evidence="10" key="1">
    <citation type="submission" date="2021-01" db="EMBL/GenBank/DDBJ databases">
        <authorList>
            <person name="Corre E."/>
            <person name="Pelletier E."/>
            <person name="Niang G."/>
            <person name="Scheremetjew M."/>
            <person name="Finn R."/>
            <person name="Kale V."/>
            <person name="Holt S."/>
            <person name="Cochrane G."/>
            <person name="Meng A."/>
            <person name="Brown T."/>
            <person name="Cohen L."/>
        </authorList>
    </citation>
    <scope>NUCLEOTIDE SEQUENCE</scope>
    <source>
        <strain evidence="10">CCMP3105</strain>
    </source>
</reference>
<evidence type="ECO:0000256" key="1">
    <source>
        <dbReference type="ARBA" id="ARBA00004123"/>
    </source>
</evidence>
<dbReference type="InterPro" id="IPR015300">
    <property type="entry name" value="DNA-bd_pseudobarrel_sf"/>
</dbReference>
<name>A0A7S4SVR0_9DINO</name>
<evidence type="ECO:0000256" key="5">
    <source>
        <dbReference type="ARBA" id="ARBA00023015"/>
    </source>
</evidence>
<evidence type="ECO:0000256" key="3">
    <source>
        <dbReference type="ARBA" id="ARBA00022771"/>
    </source>
</evidence>
<keyword evidence="2" id="KW-0479">Metal-binding</keyword>
<dbReference type="Gene3D" id="3.30.40.10">
    <property type="entry name" value="Zinc/RING finger domain, C3HC4 (zinc finger)"/>
    <property type="match status" value="6"/>
</dbReference>
<feature type="compositionally biased region" description="Low complexity" evidence="8">
    <location>
        <begin position="189"/>
        <end position="200"/>
    </location>
</feature>
<feature type="domain" description="PHD-type" evidence="9">
    <location>
        <begin position="571"/>
        <end position="623"/>
    </location>
</feature>
<dbReference type="InterPro" id="IPR019787">
    <property type="entry name" value="Znf_PHD-finger"/>
</dbReference>
<feature type="region of interest" description="Disordered" evidence="8">
    <location>
        <begin position="1"/>
        <end position="68"/>
    </location>
</feature>
<evidence type="ECO:0000256" key="2">
    <source>
        <dbReference type="ARBA" id="ARBA00022723"/>
    </source>
</evidence>
<accession>A0A7S4SVR0</accession>
<protein>
    <recommendedName>
        <fullName evidence="9">PHD-type domain-containing protein</fullName>
    </recommendedName>
</protein>
<feature type="compositionally biased region" description="Low complexity" evidence="8">
    <location>
        <begin position="22"/>
        <end position="32"/>
    </location>
</feature>
<gene>
    <name evidence="10" type="ORF">AMON00008_LOCUS57624</name>
</gene>
<dbReference type="GO" id="GO:0005634">
    <property type="term" value="C:nucleus"/>
    <property type="evidence" value="ECO:0007669"/>
    <property type="project" value="UniProtKB-SubCell"/>
</dbReference>
<evidence type="ECO:0000256" key="6">
    <source>
        <dbReference type="ARBA" id="ARBA00023163"/>
    </source>
</evidence>
<evidence type="ECO:0000313" key="10">
    <source>
        <dbReference type="EMBL" id="CAE4657638.1"/>
    </source>
</evidence>
<feature type="compositionally biased region" description="Low complexity" evidence="8">
    <location>
        <begin position="44"/>
        <end position="58"/>
    </location>
</feature>
<feature type="domain" description="PHD-type" evidence="9">
    <location>
        <begin position="634"/>
        <end position="686"/>
    </location>
</feature>
<organism evidence="10">
    <name type="scientific">Alexandrium monilatum</name>
    <dbReference type="NCBI Taxonomy" id="311494"/>
    <lineage>
        <taxon>Eukaryota</taxon>
        <taxon>Sar</taxon>
        <taxon>Alveolata</taxon>
        <taxon>Dinophyceae</taxon>
        <taxon>Gonyaulacales</taxon>
        <taxon>Pyrocystaceae</taxon>
        <taxon>Alexandrium</taxon>
    </lineage>
</organism>
<feature type="region of interest" description="Disordered" evidence="8">
    <location>
        <begin position="696"/>
        <end position="742"/>
    </location>
</feature>
<dbReference type="GO" id="GO:0008270">
    <property type="term" value="F:zinc ion binding"/>
    <property type="evidence" value="ECO:0007669"/>
    <property type="project" value="UniProtKB-KW"/>
</dbReference>
<feature type="domain" description="PHD-type" evidence="9">
    <location>
        <begin position="515"/>
        <end position="567"/>
    </location>
</feature>
<keyword evidence="3 7" id="KW-0863">Zinc-finger</keyword>
<dbReference type="AlphaFoldDB" id="A0A7S4SVR0"/>
<comment type="subcellular location">
    <subcellularLocation>
        <location evidence="1">Nucleus</location>
    </subcellularLocation>
</comment>
<feature type="compositionally biased region" description="Basic and acidic residues" evidence="8">
    <location>
        <begin position="160"/>
        <end position="180"/>
    </location>
</feature>
<dbReference type="GO" id="GO:0000785">
    <property type="term" value="C:chromatin"/>
    <property type="evidence" value="ECO:0007669"/>
    <property type="project" value="TreeGrafter"/>
</dbReference>
<feature type="domain" description="PHD-type" evidence="9">
    <location>
        <begin position="459"/>
        <end position="511"/>
    </location>
</feature>
<keyword evidence="5" id="KW-0805">Transcription regulation</keyword>
<evidence type="ECO:0000256" key="8">
    <source>
        <dbReference type="SAM" id="MobiDB-lite"/>
    </source>
</evidence>
<keyword evidence="6" id="KW-0804">Transcription</keyword>
<dbReference type="SUPFAM" id="SSF101936">
    <property type="entry name" value="DNA-binding pseudobarrel domain"/>
    <property type="match status" value="1"/>
</dbReference>
<feature type="domain" description="PHD-type" evidence="9">
    <location>
        <begin position="408"/>
        <end position="460"/>
    </location>
</feature>
<evidence type="ECO:0000256" key="7">
    <source>
        <dbReference type="PROSITE-ProRule" id="PRU00146"/>
    </source>
</evidence>
<dbReference type="Pfam" id="PF00628">
    <property type="entry name" value="PHD"/>
    <property type="match status" value="6"/>
</dbReference>
<sequence length="769" mass="82047">MGREARRGEAPWPAASAPPPLRGRSPSRSCSRGGCGRGPHSRSRSQASCCSQSCFGSRSRSRDSPRRARCRCVGSMLGTALELPRETLLDSGQVRPFGSNAGAKRPPCGAFPCTRPELAPPPGSGGDATPKERPASSSGQQTRAVVFAKPLAEFEPLAARAKEGPARDRKGWLRERDGAKADLGPDGSGPACAPEGLEPGAAEEEAASTSASSWAPYGLPGDWSAGLAAPVSPGRPQFSKRINRTALLFVSVPKDQAHHFPAASKVLFVPRDSVSDLGFALRVTCSRPPRGAKFLCRGWSDFVRLHAIAVGDVVNFVMSIDDPLKWEFTIARLNRWAKPGEKPPPDGDDDEVRCMRCGRPDGADQLLLCDGTACGRACHTQCCRPALEGVPVGEWLCEVCQHGGSLAAGCCMLCGRRGEPGELLACAGRDCGRLCHLACARPPLTERPEGEWLCMLCRARPCIACGKRSELAKMLLCDGDVCGRACHLRCVQSSNVEVPDGEWFCKHCLRRRNTELVCMVCGKHDAQSPLLICDSRGCPRACHLECCTPPLKEVPSEAWFCTLCQCAGTFDAQCFRCNRRDSEAKLLLCDGFGCTRACHLRCCKPPLREVPVGDWFCDLCKLRGDRGGQAQLRAVVCMVCGGSSDEAELLLCDGPGCSRACHLGCCDPPLQRVPAGEWFCARCQAGCVTGADVPPPPSPGGTLQQSAARHLPCSPPPQDGLAARHGHAGPPKASPKRKVSNEGAKRCVAFGEALRLAGAAPRPARPPRR</sequence>
<feature type="domain" description="PHD-type" evidence="9">
    <location>
        <begin position="351"/>
        <end position="403"/>
    </location>
</feature>
<evidence type="ECO:0000259" key="9">
    <source>
        <dbReference type="PROSITE" id="PS50016"/>
    </source>
</evidence>
<keyword evidence="4" id="KW-0862">Zinc</keyword>
<feature type="region of interest" description="Disordered" evidence="8">
    <location>
        <begin position="84"/>
        <end position="142"/>
    </location>
</feature>
<dbReference type="PANTHER" id="PTHR45915">
    <property type="entry name" value="TRANSCRIPTION INTERMEDIARY FACTOR"/>
    <property type="match status" value="1"/>
</dbReference>
<dbReference type="EMBL" id="HBNR01080647">
    <property type="protein sequence ID" value="CAE4657638.1"/>
    <property type="molecule type" value="Transcribed_RNA"/>
</dbReference>
<dbReference type="SUPFAM" id="SSF57903">
    <property type="entry name" value="FYVE/PHD zinc finger"/>
    <property type="match status" value="6"/>
</dbReference>
<dbReference type="PROSITE" id="PS50016">
    <property type="entry name" value="ZF_PHD_2"/>
    <property type="match status" value="6"/>
</dbReference>
<evidence type="ECO:0000256" key="4">
    <source>
        <dbReference type="ARBA" id="ARBA00022833"/>
    </source>
</evidence>
<dbReference type="InterPro" id="IPR011011">
    <property type="entry name" value="Znf_FYVE_PHD"/>
</dbReference>
<dbReference type="InterPro" id="IPR013083">
    <property type="entry name" value="Znf_RING/FYVE/PHD"/>
</dbReference>